<dbReference type="Gene3D" id="4.10.400.10">
    <property type="entry name" value="Low-density Lipoprotein Receptor"/>
    <property type="match status" value="2"/>
</dbReference>
<evidence type="ECO:0000256" key="8">
    <source>
        <dbReference type="PROSITE-ProRule" id="PRU00196"/>
    </source>
</evidence>
<dbReference type="SUPFAM" id="SSF57424">
    <property type="entry name" value="LDL receptor-like module"/>
    <property type="match status" value="2"/>
</dbReference>
<feature type="region of interest" description="Disordered" evidence="10">
    <location>
        <begin position="179"/>
        <end position="283"/>
    </location>
</feature>
<dbReference type="AlphaFoldDB" id="A0A8K0C9D8"/>
<evidence type="ECO:0000256" key="2">
    <source>
        <dbReference type="ARBA" id="ARBA00022670"/>
    </source>
</evidence>
<dbReference type="InterPro" id="IPR018114">
    <property type="entry name" value="TRYPSIN_HIS"/>
</dbReference>
<keyword evidence="2 9" id="KW-0645">Protease</keyword>
<evidence type="ECO:0000256" key="4">
    <source>
        <dbReference type="ARBA" id="ARBA00022825"/>
    </source>
</evidence>
<dbReference type="InterPro" id="IPR036790">
    <property type="entry name" value="Frizzled_dom_sf"/>
</dbReference>
<dbReference type="FunFam" id="1.10.2000.10:FF:000019">
    <property type="entry name" value="Corin, isoform B"/>
    <property type="match status" value="1"/>
</dbReference>
<dbReference type="PANTHER" id="PTHR24252">
    <property type="entry name" value="ACROSIN-RELATED"/>
    <property type="match status" value="1"/>
</dbReference>
<feature type="disulfide bond" evidence="7">
    <location>
        <begin position="532"/>
        <end position="547"/>
    </location>
</feature>
<dbReference type="InterPro" id="IPR020067">
    <property type="entry name" value="Frizzled_dom"/>
</dbReference>
<comment type="caution">
    <text evidence="14">The sequence shown here is derived from an EMBL/GenBank/DDBJ whole genome shotgun (WGS) entry which is preliminary data.</text>
</comment>
<feature type="compositionally biased region" description="Low complexity" evidence="10">
    <location>
        <begin position="224"/>
        <end position="238"/>
    </location>
</feature>
<dbReference type="CDD" id="cd00190">
    <property type="entry name" value="Tryp_SPc"/>
    <property type="match status" value="1"/>
</dbReference>
<dbReference type="Pfam" id="PF00089">
    <property type="entry name" value="Trypsin"/>
    <property type="match status" value="1"/>
</dbReference>
<evidence type="ECO:0000259" key="11">
    <source>
        <dbReference type="PROSITE" id="PS50038"/>
    </source>
</evidence>
<dbReference type="Gene3D" id="2.40.10.10">
    <property type="entry name" value="Trypsin-like serine proteases"/>
    <property type="match status" value="1"/>
</dbReference>
<dbReference type="InterPro" id="IPR043504">
    <property type="entry name" value="Peptidase_S1_PA_chymotrypsin"/>
</dbReference>
<feature type="domain" description="FZ" evidence="11">
    <location>
        <begin position="378"/>
        <end position="499"/>
    </location>
</feature>
<dbReference type="CDD" id="cd07066">
    <property type="entry name" value="CRD_FZ"/>
    <property type="match status" value="1"/>
</dbReference>
<reference evidence="14" key="1">
    <citation type="submission" date="2019-08" db="EMBL/GenBank/DDBJ databases">
        <title>The genome of the North American firefly Photinus pyralis.</title>
        <authorList>
            <consortium name="Photinus pyralis genome working group"/>
            <person name="Fallon T.R."/>
            <person name="Sander Lower S.E."/>
            <person name="Weng J.-K."/>
        </authorList>
    </citation>
    <scope>NUCLEOTIDE SEQUENCE</scope>
    <source>
        <strain evidence="14">TRF0915ILg1</strain>
        <tissue evidence="14">Whole body</tissue>
    </source>
</reference>
<dbReference type="PRINTS" id="PR00722">
    <property type="entry name" value="CHYMOTRYPSIN"/>
</dbReference>
<evidence type="ECO:0000259" key="12">
    <source>
        <dbReference type="PROSITE" id="PS50240"/>
    </source>
</evidence>
<organism evidence="14 15">
    <name type="scientific">Ignelater luminosus</name>
    <name type="common">Cucubano</name>
    <name type="synonym">Pyrophorus luminosus</name>
    <dbReference type="NCBI Taxonomy" id="2038154"/>
    <lineage>
        <taxon>Eukaryota</taxon>
        <taxon>Metazoa</taxon>
        <taxon>Ecdysozoa</taxon>
        <taxon>Arthropoda</taxon>
        <taxon>Hexapoda</taxon>
        <taxon>Insecta</taxon>
        <taxon>Pterygota</taxon>
        <taxon>Neoptera</taxon>
        <taxon>Endopterygota</taxon>
        <taxon>Coleoptera</taxon>
        <taxon>Polyphaga</taxon>
        <taxon>Elateriformia</taxon>
        <taxon>Elateroidea</taxon>
        <taxon>Elateridae</taxon>
        <taxon>Agrypninae</taxon>
        <taxon>Pyrophorini</taxon>
        <taxon>Ignelater</taxon>
    </lineage>
</organism>
<feature type="disulfide bond" evidence="7">
    <location>
        <begin position="569"/>
        <end position="584"/>
    </location>
</feature>
<evidence type="ECO:0008006" key="16">
    <source>
        <dbReference type="Google" id="ProtNLM"/>
    </source>
</evidence>
<evidence type="ECO:0000256" key="3">
    <source>
        <dbReference type="ARBA" id="ARBA00022801"/>
    </source>
</evidence>
<evidence type="ECO:0000313" key="15">
    <source>
        <dbReference type="Proteomes" id="UP000801492"/>
    </source>
</evidence>
<dbReference type="FunFam" id="2.40.10.10:FF:000003">
    <property type="entry name" value="Transmembrane serine protease 3"/>
    <property type="match status" value="1"/>
</dbReference>
<dbReference type="InterPro" id="IPR036055">
    <property type="entry name" value="LDL_receptor-like_sf"/>
</dbReference>
<feature type="disulfide bond" evidence="7">
    <location>
        <begin position="550"/>
        <end position="562"/>
    </location>
</feature>
<comment type="caution">
    <text evidence="8">Lacks conserved residue(s) required for the propagation of feature annotation.</text>
</comment>
<dbReference type="SMART" id="SM00192">
    <property type="entry name" value="LDLa"/>
    <property type="match status" value="2"/>
</dbReference>
<evidence type="ECO:0000256" key="6">
    <source>
        <dbReference type="PROSITE-ProRule" id="PRU00090"/>
    </source>
</evidence>
<dbReference type="SMART" id="SM00020">
    <property type="entry name" value="Tryp_SPc"/>
    <property type="match status" value="1"/>
</dbReference>
<dbReference type="PROSITE" id="PS50068">
    <property type="entry name" value="LDLRA_2"/>
    <property type="match status" value="2"/>
</dbReference>
<dbReference type="Gene3D" id="1.10.2000.10">
    <property type="entry name" value="Frizzled cysteine-rich domain"/>
    <property type="match status" value="1"/>
</dbReference>
<name>A0A8K0C9D8_IGNLU</name>
<dbReference type="PROSITE" id="PS00134">
    <property type="entry name" value="TRYPSIN_HIS"/>
    <property type="match status" value="1"/>
</dbReference>
<keyword evidence="5 7" id="KW-1015">Disulfide bond</keyword>
<dbReference type="OrthoDB" id="5979691at2759"/>
<dbReference type="GO" id="GO:0004252">
    <property type="term" value="F:serine-type endopeptidase activity"/>
    <property type="evidence" value="ECO:0007669"/>
    <property type="project" value="InterPro"/>
</dbReference>
<evidence type="ECO:0000256" key="7">
    <source>
        <dbReference type="PROSITE-ProRule" id="PRU00124"/>
    </source>
</evidence>
<dbReference type="SUPFAM" id="SSF50494">
    <property type="entry name" value="Trypsin-like serine proteases"/>
    <property type="match status" value="1"/>
</dbReference>
<evidence type="ECO:0000256" key="1">
    <source>
        <dbReference type="ARBA" id="ARBA00004162"/>
    </source>
</evidence>
<dbReference type="GO" id="GO:0006508">
    <property type="term" value="P:proteolysis"/>
    <property type="evidence" value="ECO:0007669"/>
    <property type="project" value="UniProtKB-KW"/>
</dbReference>
<dbReference type="Proteomes" id="UP000801492">
    <property type="component" value="Unassembled WGS sequence"/>
</dbReference>
<feature type="domain" description="Peptidase S1" evidence="12">
    <location>
        <begin position="709"/>
        <end position="951"/>
    </location>
</feature>
<sequence>MLGQQRHSITQLEEARTRPRWGSLANENVLLDILSDETTHVQPVTLTLLPINANLYARRHSAHNCSTTSEHITFIPPPIQSPRPPAVPKRSYTPLTTAEVKPNYRPQLPNPSPSPRNRGIPPPPPPRSPASLLSGRNTNSNCTKQKQDSNKNVSPKQANNRATSDYVFQFDNSLMHEFGRIPPAPVGPPPPAPKVYHKPSPSPGVKSSPIQQQNNPKHSVRQDSSISSDSFSQTSSPSYTTKTMETPLLPPRTPNKANTTISSTQPSMDDGNGNSALTKSASTPASLQTIVRFHHGSSMSLHHRIIRDMRRSSSHHYVRRVPLKFRIAQLVMNAVALIALGGGMVAYFKAHPAAVQIVNATVNASYGSSVPESTAANPAPGICLPVIVGFCQQHKVPYNYTVFPNYMGHFGQPDAQHELEVYDAVVDVRCYELAALFLCSVFVPKCGTGGIVVRPCRSLCLEMKRRCGFFLDVFGLSLPEYLECDLFPESADPEVCVGHHEVKEAKIRAQKPVCPTGFQCDVKRCIPKDWQCDGHVDCKDQTDEMNCQDCKNGMIHCGEEKCVSQDQMCDGKADCPFAQDERNCLRLSEKNGDEGRGQLEIFRPELQKWIPACVTHWDQSSSPNAICALLGYSNSIGSRLLKGKDINVSPPVQETTAIWRMHQNKRPNNMMRDFASCTGTAYPTVDLTCSNHICGKTRKSYAEHRALRIVGGKRSKPGDWPFLAALLGGPEEIFYCAGVLIADQWVLTASHCVGNHSDVSGWTIQLGITRRHAHSYYGQKMKVKRVVPHPMYNLGIAHDNDVALFQLASPVTFHEHLVPVCLPSANKELPPGTKCTVIGWGKKEDTGMSEYEPEINEVEVPVLNRDLCNAWLENRDLNVTDGMICAGYKEGGKDACQGDSGGPLLCRDDADPDRWFVGGIVSWGIKCAHPHLPGVYAYVPKYIPWILQQMAQYSN</sequence>
<comment type="subcellular location">
    <subcellularLocation>
        <location evidence="1">Cell membrane</location>
        <topology evidence="1">Single-pass membrane protein</topology>
    </subcellularLocation>
</comment>
<dbReference type="Pfam" id="PF00057">
    <property type="entry name" value="Ldl_recept_a"/>
    <property type="match status" value="1"/>
</dbReference>
<keyword evidence="4 9" id="KW-0720">Serine protease</keyword>
<dbReference type="PROSITE" id="PS00135">
    <property type="entry name" value="TRYPSIN_SER"/>
    <property type="match status" value="1"/>
</dbReference>
<dbReference type="Pfam" id="PF01392">
    <property type="entry name" value="Fz"/>
    <property type="match status" value="1"/>
</dbReference>
<feature type="region of interest" description="Disordered" evidence="10">
    <location>
        <begin position="68"/>
        <end position="161"/>
    </location>
</feature>
<evidence type="ECO:0000256" key="10">
    <source>
        <dbReference type="SAM" id="MobiDB-lite"/>
    </source>
</evidence>
<dbReference type="CDD" id="cd00112">
    <property type="entry name" value="LDLa"/>
    <property type="match status" value="2"/>
</dbReference>
<proteinExistence type="predicted"/>
<dbReference type="InterPro" id="IPR002172">
    <property type="entry name" value="LDrepeatLR_classA_rpt"/>
</dbReference>
<feature type="disulfide bond" evidence="7">
    <location>
        <begin position="520"/>
        <end position="538"/>
    </location>
</feature>
<dbReference type="PANTHER" id="PTHR24252:SF7">
    <property type="entry name" value="HYALIN"/>
    <property type="match status" value="1"/>
</dbReference>
<feature type="compositionally biased region" description="Pro residues" evidence="10">
    <location>
        <begin position="75"/>
        <end position="87"/>
    </location>
</feature>
<accession>A0A8K0C9D8</accession>
<feature type="compositionally biased region" description="Pro residues" evidence="10">
    <location>
        <begin position="182"/>
        <end position="193"/>
    </location>
</feature>
<dbReference type="EMBL" id="VTPC01090850">
    <property type="protein sequence ID" value="KAF2881156.1"/>
    <property type="molecule type" value="Genomic_DNA"/>
</dbReference>
<evidence type="ECO:0000313" key="14">
    <source>
        <dbReference type="EMBL" id="KAF2881156.1"/>
    </source>
</evidence>
<feature type="disulfide bond" evidence="7">
    <location>
        <begin position="557"/>
        <end position="575"/>
    </location>
</feature>
<feature type="compositionally biased region" description="Polar residues" evidence="10">
    <location>
        <begin position="255"/>
        <end position="283"/>
    </location>
</feature>
<dbReference type="PROSITE" id="PS50240">
    <property type="entry name" value="TRYPSIN_DOM"/>
    <property type="match status" value="1"/>
</dbReference>
<feature type="disulfide bond" evidence="6">
    <location>
        <begin position="460"/>
        <end position="484"/>
    </location>
</feature>
<dbReference type="PROSITE" id="PS50038">
    <property type="entry name" value="FZ"/>
    <property type="match status" value="1"/>
</dbReference>
<evidence type="ECO:0000259" key="13">
    <source>
        <dbReference type="PROSITE" id="PS50287"/>
    </source>
</evidence>
<dbReference type="InterPro" id="IPR001254">
    <property type="entry name" value="Trypsin_dom"/>
</dbReference>
<dbReference type="PROSITE" id="PS50287">
    <property type="entry name" value="SRCR_2"/>
    <property type="match status" value="1"/>
</dbReference>
<evidence type="ECO:0000256" key="5">
    <source>
        <dbReference type="ARBA" id="ARBA00023157"/>
    </source>
</evidence>
<dbReference type="SUPFAM" id="SSF63501">
    <property type="entry name" value="Frizzled cysteine-rich domain"/>
    <property type="match status" value="1"/>
</dbReference>
<dbReference type="SMART" id="SM00063">
    <property type="entry name" value="FRI"/>
    <property type="match status" value="1"/>
</dbReference>
<feature type="compositionally biased region" description="Pro residues" evidence="10">
    <location>
        <begin position="108"/>
        <end position="128"/>
    </location>
</feature>
<dbReference type="InterPro" id="IPR033116">
    <property type="entry name" value="TRYPSIN_SER"/>
</dbReference>
<dbReference type="InterPro" id="IPR001190">
    <property type="entry name" value="SRCR"/>
</dbReference>
<feature type="compositionally biased region" description="Polar residues" evidence="10">
    <location>
        <begin position="137"/>
        <end position="161"/>
    </location>
</feature>
<keyword evidence="3 9" id="KW-0378">Hydrolase</keyword>
<dbReference type="GO" id="GO:0005886">
    <property type="term" value="C:plasma membrane"/>
    <property type="evidence" value="ECO:0007669"/>
    <property type="project" value="UniProtKB-SubCell"/>
</dbReference>
<protein>
    <recommendedName>
        <fullName evidence="16">Atrial natriuretic peptide-converting enzyme</fullName>
    </recommendedName>
</protein>
<dbReference type="InterPro" id="IPR001314">
    <property type="entry name" value="Peptidase_S1A"/>
</dbReference>
<feature type="domain" description="SRCR" evidence="13">
    <location>
        <begin position="585"/>
        <end position="712"/>
    </location>
</feature>
<gene>
    <name evidence="14" type="ORF">ILUMI_25015</name>
</gene>
<evidence type="ECO:0000256" key="9">
    <source>
        <dbReference type="RuleBase" id="RU363034"/>
    </source>
</evidence>
<keyword evidence="15" id="KW-1185">Reference proteome</keyword>
<dbReference type="InterPro" id="IPR009003">
    <property type="entry name" value="Peptidase_S1_PA"/>
</dbReference>